<feature type="domain" description="DNA/pantothenate metabolism flavoprotein C-terminal" evidence="1">
    <location>
        <begin position="2"/>
        <end position="125"/>
    </location>
</feature>
<keyword evidence="3" id="KW-1185">Reference proteome</keyword>
<dbReference type="AlphaFoldDB" id="A0A429Z497"/>
<dbReference type="EMBL" id="PXZH01000008">
    <property type="protein sequence ID" value="RST88516.1"/>
    <property type="molecule type" value="Genomic_DNA"/>
</dbReference>
<evidence type="ECO:0000313" key="2">
    <source>
        <dbReference type="EMBL" id="RST88516.1"/>
    </source>
</evidence>
<dbReference type="SUPFAM" id="SSF102645">
    <property type="entry name" value="CoaB-like"/>
    <property type="match status" value="1"/>
</dbReference>
<gene>
    <name evidence="2" type="ORF">C7P63_09895</name>
</gene>
<reference evidence="2 3" key="1">
    <citation type="submission" date="2018-03" db="EMBL/GenBank/DDBJ databases">
        <authorList>
            <person name="Gulvik C.A."/>
        </authorList>
    </citation>
    <scope>NUCLEOTIDE SEQUENCE [LARGE SCALE GENOMIC DNA]</scope>
    <source>
        <strain evidence="2 3">JCM 31581</strain>
    </source>
</reference>
<evidence type="ECO:0000313" key="3">
    <source>
        <dbReference type="Proteomes" id="UP000277864"/>
    </source>
</evidence>
<proteinExistence type="predicted"/>
<protein>
    <submittedName>
        <fullName evidence="2">Phosphopantothenate--cysteine ligase</fullName>
    </submittedName>
</protein>
<name>A0A429Z497_9ENTE</name>
<dbReference type="GO" id="GO:0016874">
    <property type="term" value="F:ligase activity"/>
    <property type="evidence" value="ECO:0007669"/>
    <property type="project" value="UniProtKB-KW"/>
</dbReference>
<organism evidence="2 3">
    <name type="scientific">Vagococcus humatus</name>
    <dbReference type="NCBI Taxonomy" id="1889241"/>
    <lineage>
        <taxon>Bacteria</taxon>
        <taxon>Bacillati</taxon>
        <taxon>Bacillota</taxon>
        <taxon>Bacilli</taxon>
        <taxon>Lactobacillales</taxon>
        <taxon>Enterococcaceae</taxon>
        <taxon>Vagococcus</taxon>
    </lineage>
</organism>
<dbReference type="Pfam" id="PF04127">
    <property type="entry name" value="DFP"/>
    <property type="match status" value="2"/>
</dbReference>
<dbReference type="InterPro" id="IPR007085">
    <property type="entry name" value="DNA/pantothenate-metab_flavo_C"/>
</dbReference>
<dbReference type="InterPro" id="IPR035929">
    <property type="entry name" value="CoaB-like_sf"/>
</dbReference>
<keyword evidence="2" id="KW-0436">Ligase</keyword>
<dbReference type="Gene3D" id="3.40.50.10300">
    <property type="entry name" value="CoaB-like"/>
    <property type="match status" value="1"/>
</dbReference>
<accession>A0A429Z497</accession>
<dbReference type="GO" id="GO:0015937">
    <property type="term" value="P:coenzyme A biosynthetic process"/>
    <property type="evidence" value="ECO:0007669"/>
    <property type="project" value="UniProtKB-ARBA"/>
</dbReference>
<dbReference type="OrthoDB" id="9802554at2"/>
<evidence type="ECO:0000259" key="1">
    <source>
        <dbReference type="Pfam" id="PF04127"/>
    </source>
</evidence>
<dbReference type="Proteomes" id="UP000277864">
    <property type="component" value="Unassembled WGS sequence"/>
</dbReference>
<feature type="domain" description="DNA/pantothenate metabolism flavoprotein C-terminal" evidence="1">
    <location>
        <begin position="144"/>
        <end position="248"/>
    </location>
</feature>
<dbReference type="RefSeq" id="WP_125943995.1">
    <property type="nucleotide sequence ID" value="NZ_PXZH01000008.1"/>
</dbReference>
<sequence>MRVLITAGGTTEKIDEVRAITNHSTGRLGSLIADYFYEAGATEIVYICSEQAKRPKHIQKMRELPIVSVQDLYQTLTKELISASFDIVIHSMAVSDYYLEGTASQDVLTTEIVKQLNQHPDMSQEEAVKQGLELAFHEMTSANQPKKMSSALPTVYFQLKQTPKVIRQIKKIQPHATLVGFKLLVDVDSTELVQVASRLMEKNDADYVLANDLSQIKGDQHVGYLLQQDGSYTLFQTKQAIAKGIVEATMKGVN</sequence>
<comment type="caution">
    <text evidence="2">The sequence shown here is derived from an EMBL/GenBank/DDBJ whole genome shotgun (WGS) entry which is preliminary data.</text>
</comment>